<dbReference type="PIRSF" id="PIRSF001434">
    <property type="entry name" value="CGS"/>
    <property type="match status" value="1"/>
</dbReference>
<keyword evidence="11" id="KW-1185">Reference proteome</keyword>
<evidence type="ECO:0000313" key="10">
    <source>
        <dbReference type="EMBL" id="PHZ83390.1"/>
    </source>
</evidence>
<comment type="similarity">
    <text evidence="2 9">Belongs to the trans-sulfuration enzymes family.</text>
</comment>
<dbReference type="InterPro" id="IPR006233">
    <property type="entry name" value="Cys_b_lyase_bac"/>
</dbReference>
<keyword evidence="4 10" id="KW-0456">Lyase</keyword>
<evidence type="ECO:0000256" key="4">
    <source>
        <dbReference type="ARBA" id="ARBA00023239"/>
    </source>
</evidence>
<comment type="catalytic activity">
    <reaction evidence="6">
        <text>L,L-cystathionine + H2O = L-homocysteine + pyruvate + NH4(+)</text>
        <dbReference type="Rhea" id="RHEA:13965"/>
        <dbReference type="ChEBI" id="CHEBI:15361"/>
        <dbReference type="ChEBI" id="CHEBI:15377"/>
        <dbReference type="ChEBI" id="CHEBI:28938"/>
        <dbReference type="ChEBI" id="CHEBI:58161"/>
        <dbReference type="ChEBI" id="CHEBI:58199"/>
    </reaction>
</comment>
<dbReference type="AlphaFoldDB" id="A0A2G4YM47"/>
<accession>A0A2G4YM47</accession>
<comment type="cofactor">
    <cofactor evidence="1 9">
        <name>pyridoxal 5'-phosphate</name>
        <dbReference type="ChEBI" id="CHEBI:597326"/>
    </cofactor>
</comment>
<comment type="pathway">
    <text evidence="5">Amino-acid biosynthesis; L-methionine biosynthesis via de novo pathway; L-homocysteine from L-cystathionine: step 1/1.</text>
</comment>
<dbReference type="NCBIfam" id="TIGR01324">
    <property type="entry name" value="cysta_beta_ly_B"/>
    <property type="match status" value="1"/>
</dbReference>
<dbReference type="PANTHER" id="PTHR43500">
    <property type="entry name" value="CYSTATHIONINE BETA-LYASE-RELATED"/>
    <property type="match status" value="1"/>
</dbReference>
<dbReference type="InterPro" id="IPR000277">
    <property type="entry name" value="Cys/Met-Metab_PyrdxlP-dep_enz"/>
</dbReference>
<gene>
    <name evidence="10" type="primary">metC</name>
    <name evidence="10" type="ORF">CRD36_17665</name>
</gene>
<dbReference type="FunCoup" id="A0A2G4YM47">
    <property type="interactions" value="123"/>
</dbReference>
<dbReference type="Gene3D" id="3.90.1150.10">
    <property type="entry name" value="Aspartate Aminotransferase, domain 1"/>
    <property type="match status" value="1"/>
</dbReference>
<evidence type="ECO:0000256" key="6">
    <source>
        <dbReference type="ARBA" id="ARBA00047517"/>
    </source>
</evidence>
<evidence type="ECO:0000256" key="3">
    <source>
        <dbReference type="ARBA" id="ARBA00022898"/>
    </source>
</evidence>
<evidence type="ECO:0000256" key="9">
    <source>
        <dbReference type="RuleBase" id="RU362118"/>
    </source>
</evidence>
<dbReference type="GO" id="GO:0047804">
    <property type="term" value="F:cysteine-S-conjugate beta-lyase activity"/>
    <property type="evidence" value="ECO:0007669"/>
    <property type="project" value="UniProtKB-EC"/>
</dbReference>
<dbReference type="InterPro" id="IPR015424">
    <property type="entry name" value="PyrdxlP-dep_Trfase"/>
</dbReference>
<evidence type="ECO:0000256" key="7">
    <source>
        <dbReference type="ARBA" id="ARBA00047625"/>
    </source>
</evidence>
<dbReference type="FunFam" id="3.40.640.10:FF:000046">
    <property type="entry name" value="Cystathionine gamma-lyase"/>
    <property type="match status" value="1"/>
</dbReference>
<dbReference type="GO" id="GO:0019450">
    <property type="term" value="P:L-cysteine catabolic process to pyruvate"/>
    <property type="evidence" value="ECO:0007669"/>
    <property type="project" value="TreeGrafter"/>
</dbReference>
<protein>
    <submittedName>
        <fullName evidence="10">Cystathionine beta-lyase</fullName>
    </submittedName>
</protein>
<evidence type="ECO:0000256" key="8">
    <source>
        <dbReference type="PIRSR" id="PIRSR001434-2"/>
    </source>
</evidence>
<dbReference type="OrthoDB" id="9805807at2"/>
<dbReference type="InParanoid" id="A0A2G4YM47"/>
<dbReference type="Pfam" id="PF01053">
    <property type="entry name" value="Cys_Met_Meta_PP"/>
    <property type="match status" value="1"/>
</dbReference>
<organism evidence="10 11">
    <name type="scientific">Paremcibacter congregatus</name>
    <dbReference type="NCBI Taxonomy" id="2043170"/>
    <lineage>
        <taxon>Bacteria</taxon>
        <taxon>Pseudomonadati</taxon>
        <taxon>Pseudomonadota</taxon>
        <taxon>Alphaproteobacteria</taxon>
        <taxon>Emcibacterales</taxon>
        <taxon>Emcibacteraceae</taxon>
        <taxon>Paremcibacter</taxon>
    </lineage>
</organism>
<dbReference type="GO" id="GO:0030170">
    <property type="term" value="F:pyridoxal phosphate binding"/>
    <property type="evidence" value="ECO:0007669"/>
    <property type="project" value="InterPro"/>
</dbReference>
<dbReference type="CDD" id="cd00614">
    <property type="entry name" value="CGS_like"/>
    <property type="match status" value="1"/>
</dbReference>
<dbReference type="PANTHER" id="PTHR43500:SF1">
    <property type="entry name" value="CYSTATHIONINE BETA-LYASE-RELATED"/>
    <property type="match status" value="1"/>
</dbReference>
<comment type="catalytic activity">
    <reaction evidence="7">
        <text>an S-substituted L-cysteine + H2O = a thiol + pyruvate + NH4(+)</text>
        <dbReference type="Rhea" id="RHEA:18121"/>
        <dbReference type="ChEBI" id="CHEBI:15361"/>
        <dbReference type="ChEBI" id="CHEBI:15377"/>
        <dbReference type="ChEBI" id="CHEBI:28938"/>
        <dbReference type="ChEBI" id="CHEBI:29256"/>
        <dbReference type="ChEBI" id="CHEBI:58717"/>
        <dbReference type="EC" id="4.4.1.13"/>
    </reaction>
</comment>
<dbReference type="GO" id="GO:0019346">
    <property type="term" value="P:transsulfuration"/>
    <property type="evidence" value="ECO:0007669"/>
    <property type="project" value="InterPro"/>
</dbReference>
<name>A0A2G4YM47_9PROT</name>
<dbReference type="SUPFAM" id="SSF53383">
    <property type="entry name" value="PLP-dependent transferases"/>
    <property type="match status" value="1"/>
</dbReference>
<reference evidence="10 11" key="1">
    <citation type="submission" date="2017-10" db="EMBL/GenBank/DDBJ databases">
        <title>Frigbacter circumglobatus gen. nov. sp. nov., isolated from sediment cultured in situ.</title>
        <authorList>
            <person name="Zhao Z."/>
        </authorList>
    </citation>
    <scope>NUCLEOTIDE SEQUENCE [LARGE SCALE GENOMIC DNA]</scope>
    <source>
        <strain evidence="10 11">ZYL</strain>
    </source>
</reference>
<evidence type="ECO:0000256" key="1">
    <source>
        <dbReference type="ARBA" id="ARBA00001933"/>
    </source>
</evidence>
<dbReference type="InterPro" id="IPR015421">
    <property type="entry name" value="PyrdxlP-dep_Trfase_major"/>
</dbReference>
<dbReference type="InterPro" id="IPR015422">
    <property type="entry name" value="PyrdxlP-dep_Trfase_small"/>
</dbReference>
<dbReference type="Proteomes" id="UP000229730">
    <property type="component" value="Unassembled WGS sequence"/>
</dbReference>
<proteinExistence type="inferred from homology"/>
<comment type="caution">
    <text evidence="10">The sequence shown here is derived from an EMBL/GenBank/DDBJ whole genome shotgun (WGS) entry which is preliminary data.</text>
</comment>
<dbReference type="InterPro" id="IPR054542">
    <property type="entry name" value="Cys_met_metab_PP"/>
</dbReference>
<dbReference type="EMBL" id="PDEM01000033">
    <property type="protein sequence ID" value="PHZ83390.1"/>
    <property type="molecule type" value="Genomic_DNA"/>
</dbReference>
<feature type="modified residue" description="N6-(pyridoxal phosphate)lysine" evidence="8">
    <location>
        <position position="205"/>
    </location>
</feature>
<evidence type="ECO:0000256" key="5">
    <source>
        <dbReference type="ARBA" id="ARBA00046315"/>
    </source>
</evidence>
<dbReference type="Gene3D" id="3.40.640.10">
    <property type="entry name" value="Type I PLP-dependent aspartate aminotransferase-like (Major domain)"/>
    <property type="match status" value="1"/>
</dbReference>
<dbReference type="PROSITE" id="PS00868">
    <property type="entry name" value="CYS_MET_METAB_PP"/>
    <property type="match status" value="1"/>
</dbReference>
<dbReference type="RefSeq" id="WP_099475283.1">
    <property type="nucleotide sequence ID" value="NZ_CP041025.1"/>
</dbReference>
<evidence type="ECO:0000256" key="2">
    <source>
        <dbReference type="ARBA" id="ARBA00009077"/>
    </source>
</evidence>
<keyword evidence="3 8" id="KW-0663">Pyridoxal phosphate</keyword>
<evidence type="ECO:0000313" key="11">
    <source>
        <dbReference type="Proteomes" id="UP000229730"/>
    </source>
</evidence>
<sequence>MKKDTLIATTGRNPEFTHGSVNTPVYHTSTVTFDTVKDMKRAIAKRHQGVPYYGRRGNPTTFALEQAMCDLEGADGCYLYPSGLAAITGAILSFIKAGDHILIADGVYEPTRGLADKVLLRMGVEVSYFDPLIGAGIADLIRDNTRIVFVESPCSLTMEIIDIPAITKAAHARDVLVMMDNTWGTPLHFKPFDHGVDFSIHAATKYIVGHSDAMLGTVSTRKDYCEQLFNMSYQLGYCAAPDDAYLALRGIRTLKLRLKQHEENALTVARWLKDRPEVAEVRHPAFETCPGHEIFKRDFTGGNGLFSMILKGGSEAAVTAFLENLHHFKMGFSWGGYESLILPYYGIAKNRSATGWRAPGPLIRLHIGLEDPQDLITDLAQGLAAFNDVT</sequence>